<proteinExistence type="predicted"/>
<organism evidence="1">
    <name type="scientific">marine sediment metagenome</name>
    <dbReference type="NCBI Taxonomy" id="412755"/>
    <lineage>
        <taxon>unclassified sequences</taxon>
        <taxon>metagenomes</taxon>
        <taxon>ecological metagenomes</taxon>
    </lineage>
</organism>
<gene>
    <name evidence="1" type="ORF">S03H2_69792</name>
</gene>
<dbReference type="EMBL" id="BARU01046201">
    <property type="protein sequence ID" value="GAI00156.1"/>
    <property type="molecule type" value="Genomic_DNA"/>
</dbReference>
<accession>X1L2P5</accession>
<protein>
    <submittedName>
        <fullName evidence="1">Uncharacterized protein</fullName>
    </submittedName>
</protein>
<sequence length="105" mass="12560">HFLKELKILLELNPEFKIIFQGTTVESYFSNDLKLFSNLERDDEIKSNKNNKFLFKRRYLLFDKKKIPTVTFPHGANRTSDLWKEIGEEEVSAKIKTKLKEFKFD</sequence>
<comment type="caution">
    <text evidence="1">The sequence shown here is derived from an EMBL/GenBank/DDBJ whole genome shotgun (WGS) entry which is preliminary data.</text>
</comment>
<name>X1L2P5_9ZZZZ</name>
<dbReference type="AlphaFoldDB" id="X1L2P5"/>
<evidence type="ECO:0000313" key="1">
    <source>
        <dbReference type="EMBL" id="GAI00156.1"/>
    </source>
</evidence>
<reference evidence="1" key="1">
    <citation type="journal article" date="2014" name="Front. Microbiol.">
        <title>High frequency of phylogenetically diverse reductive dehalogenase-homologous genes in deep subseafloor sedimentary metagenomes.</title>
        <authorList>
            <person name="Kawai M."/>
            <person name="Futagami T."/>
            <person name="Toyoda A."/>
            <person name="Takaki Y."/>
            <person name="Nishi S."/>
            <person name="Hori S."/>
            <person name="Arai W."/>
            <person name="Tsubouchi T."/>
            <person name="Morono Y."/>
            <person name="Uchiyama I."/>
            <person name="Ito T."/>
            <person name="Fujiyama A."/>
            <person name="Inagaki F."/>
            <person name="Takami H."/>
        </authorList>
    </citation>
    <scope>NUCLEOTIDE SEQUENCE</scope>
    <source>
        <strain evidence="1">Expedition CK06-06</strain>
    </source>
</reference>
<feature type="non-terminal residue" evidence="1">
    <location>
        <position position="1"/>
    </location>
</feature>